<proteinExistence type="predicted"/>
<sequence>MFRQPEEWLMAVLAVIWVGIHYFLAGWATAASVKYTLMITFFHALLTLLAFLLWQRDKVQHILPLLLGLWVLCWTPWLDWFMLRDIVPAADGSVLLPPRPWYALWWFKLLLVLVPIVGGYAWQWKRARKRKMHGLI</sequence>
<organism evidence="2 3">
    <name type="scientific">Kingella denitrificans ATCC 33394</name>
    <dbReference type="NCBI Taxonomy" id="888741"/>
    <lineage>
        <taxon>Bacteria</taxon>
        <taxon>Pseudomonadati</taxon>
        <taxon>Pseudomonadota</taxon>
        <taxon>Betaproteobacteria</taxon>
        <taxon>Neisseriales</taxon>
        <taxon>Neisseriaceae</taxon>
        <taxon>Kingella</taxon>
    </lineage>
</organism>
<keyword evidence="1" id="KW-0812">Transmembrane</keyword>
<keyword evidence="3" id="KW-1185">Reference proteome</keyword>
<dbReference type="EMBL" id="AEWV01000014">
    <property type="protein sequence ID" value="EGC17787.1"/>
    <property type="molecule type" value="Genomic_DNA"/>
</dbReference>
<dbReference type="RefSeq" id="WP_003782035.1">
    <property type="nucleotide sequence ID" value="NZ_GL870929.1"/>
</dbReference>
<evidence type="ECO:0000313" key="3">
    <source>
        <dbReference type="Proteomes" id="UP000004088"/>
    </source>
</evidence>
<dbReference type="HOGENOM" id="CLU_128725_0_0_4"/>
<feature type="transmembrane region" description="Helical" evidence="1">
    <location>
        <begin position="35"/>
        <end position="54"/>
    </location>
</feature>
<name>F0EY57_9NEIS</name>
<accession>F0EY57</accession>
<comment type="caution">
    <text evidence="2">The sequence shown here is derived from an EMBL/GenBank/DDBJ whole genome shotgun (WGS) entry which is preliminary data.</text>
</comment>
<gene>
    <name evidence="2" type="ORF">HMPREF9098_0765</name>
</gene>
<feature type="transmembrane region" description="Helical" evidence="1">
    <location>
        <begin position="7"/>
        <end position="29"/>
    </location>
</feature>
<feature type="transmembrane region" description="Helical" evidence="1">
    <location>
        <begin position="103"/>
        <end position="122"/>
    </location>
</feature>
<keyword evidence="1" id="KW-1133">Transmembrane helix</keyword>
<dbReference type="AlphaFoldDB" id="F0EY57"/>
<protein>
    <submittedName>
        <fullName evidence="2">Uncharacterized protein</fullName>
    </submittedName>
</protein>
<feature type="transmembrane region" description="Helical" evidence="1">
    <location>
        <begin position="61"/>
        <end position="83"/>
    </location>
</feature>
<reference evidence="2 3" key="1">
    <citation type="submission" date="2011-01" db="EMBL/GenBank/DDBJ databases">
        <authorList>
            <person name="Muzny D."/>
            <person name="Qin X."/>
            <person name="Deng J."/>
            <person name="Jiang H."/>
            <person name="Liu Y."/>
            <person name="Qu J."/>
            <person name="Song X.-Z."/>
            <person name="Zhang L."/>
            <person name="Thornton R."/>
            <person name="Coyle M."/>
            <person name="Francisco L."/>
            <person name="Jackson L."/>
            <person name="Javaid M."/>
            <person name="Korchina V."/>
            <person name="Kovar C."/>
            <person name="Mata R."/>
            <person name="Mathew T."/>
            <person name="Ngo R."/>
            <person name="Nguyen L."/>
            <person name="Nguyen N."/>
            <person name="Okwuonu G."/>
            <person name="Ongeri F."/>
            <person name="Pham C."/>
            <person name="Simmons D."/>
            <person name="Wilczek-Boney K."/>
            <person name="Hale W."/>
            <person name="Jakkamsetti A."/>
            <person name="Pham P."/>
            <person name="Ruth R."/>
            <person name="San Lucas F."/>
            <person name="Warren J."/>
            <person name="Zhang J."/>
            <person name="Zhao Z."/>
            <person name="Zhou C."/>
            <person name="Zhu D."/>
            <person name="Lee S."/>
            <person name="Bess C."/>
            <person name="Blankenburg K."/>
            <person name="Forbes L."/>
            <person name="Fu Q."/>
            <person name="Gubbala S."/>
            <person name="Hirani K."/>
            <person name="Jayaseelan J.C."/>
            <person name="Lara F."/>
            <person name="Munidasa M."/>
            <person name="Palculict T."/>
            <person name="Patil S."/>
            <person name="Pu L.-L."/>
            <person name="Saada N."/>
            <person name="Tang L."/>
            <person name="Weissenberger G."/>
            <person name="Zhu Y."/>
            <person name="Hemphill L."/>
            <person name="Shang Y."/>
            <person name="Youmans B."/>
            <person name="Ayvaz T."/>
            <person name="Ross M."/>
            <person name="Santibanez J."/>
            <person name="Aqrawi P."/>
            <person name="Gross S."/>
            <person name="Joshi V."/>
            <person name="Fowler G."/>
            <person name="Nazareth L."/>
            <person name="Reid J."/>
            <person name="Worley K."/>
            <person name="Petrosino J."/>
            <person name="Highlander S."/>
            <person name="Gibbs R."/>
        </authorList>
    </citation>
    <scope>NUCLEOTIDE SEQUENCE [LARGE SCALE GENOMIC DNA]</scope>
    <source>
        <strain evidence="2 3">ATCC 33394</strain>
    </source>
</reference>
<keyword evidence="1" id="KW-0472">Membrane</keyword>
<dbReference type="STRING" id="888741.HMPREF9098_0765"/>
<evidence type="ECO:0000313" key="2">
    <source>
        <dbReference type="EMBL" id="EGC17787.1"/>
    </source>
</evidence>
<dbReference type="Proteomes" id="UP000004088">
    <property type="component" value="Unassembled WGS sequence"/>
</dbReference>
<evidence type="ECO:0000256" key="1">
    <source>
        <dbReference type="SAM" id="Phobius"/>
    </source>
</evidence>